<dbReference type="InterPro" id="IPR039532">
    <property type="entry name" value="TetR_C_Firmicutes"/>
</dbReference>
<dbReference type="EMBL" id="BORC01000013">
    <property type="protein sequence ID" value="GIN64371.1"/>
    <property type="molecule type" value="Genomic_DNA"/>
</dbReference>
<dbReference type="AlphaFoldDB" id="A0A920BWC8"/>
<evidence type="ECO:0000313" key="5">
    <source>
        <dbReference type="EMBL" id="GIN64371.1"/>
    </source>
</evidence>
<gene>
    <name evidence="5" type="ORF">J27TS8_43640</name>
</gene>
<evidence type="ECO:0000256" key="3">
    <source>
        <dbReference type="PROSITE-ProRule" id="PRU00335"/>
    </source>
</evidence>
<dbReference type="Gene3D" id="1.10.357.10">
    <property type="entry name" value="Tetracycline Repressor, domain 2"/>
    <property type="match status" value="1"/>
</dbReference>
<dbReference type="SUPFAM" id="SSF46689">
    <property type="entry name" value="Homeodomain-like"/>
    <property type="match status" value="1"/>
</dbReference>
<reference evidence="5" key="1">
    <citation type="submission" date="2021-03" db="EMBL/GenBank/DDBJ databases">
        <title>Antimicrobial resistance genes in bacteria isolated from Japanese honey, and their potential for conferring macrolide and lincosamide resistance in the American foulbrood pathogen Paenibacillus larvae.</title>
        <authorList>
            <person name="Okamoto M."/>
            <person name="Kumagai M."/>
            <person name="Kanamori H."/>
            <person name="Takamatsu D."/>
        </authorList>
    </citation>
    <scope>NUCLEOTIDE SEQUENCE</scope>
    <source>
        <strain evidence="5">J27TS8</strain>
    </source>
</reference>
<dbReference type="RefSeq" id="WP_095311197.1">
    <property type="nucleotide sequence ID" value="NZ_BORC01000013.1"/>
</dbReference>
<keyword evidence="1" id="KW-0678">Repressor</keyword>
<dbReference type="Proteomes" id="UP000682111">
    <property type="component" value="Unassembled WGS sequence"/>
</dbReference>
<dbReference type="InterPro" id="IPR050624">
    <property type="entry name" value="HTH-type_Tx_Regulator"/>
</dbReference>
<dbReference type="PROSITE" id="PS50977">
    <property type="entry name" value="HTH_TETR_2"/>
    <property type="match status" value="1"/>
</dbReference>
<comment type="caution">
    <text evidence="5">The sequence shown here is derived from an EMBL/GenBank/DDBJ whole genome shotgun (WGS) entry which is preliminary data.</text>
</comment>
<proteinExistence type="predicted"/>
<evidence type="ECO:0000259" key="4">
    <source>
        <dbReference type="PROSITE" id="PS50977"/>
    </source>
</evidence>
<protein>
    <submittedName>
        <fullName evidence="5">TetR family transcriptional regulator</fullName>
    </submittedName>
</protein>
<accession>A0A920BWC8</accession>
<feature type="domain" description="HTH tetR-type" evidence="4">
    <location>
        <begin position="9"/>
        <end position="69"/>
    </location>
</feature>
<dbReference type="PANTHER" id="PTHR43479:SF7">
    <property type="entry name" value="TETR-FAMILY TRANSCRIPTIONAL REGULATOR"/>
    <property type="match status" value="1"/>
</dbReference>
<keyword evidence="2 3" id="KW-0238">DNA-binding</keyword>
<dbReference type="OrthoDB" id="9810250at2"/>
<dbReference type="PANTHER" id="PTHR43479">
    <property type="entry name" value="ACREF/ENVCD OPERON REPRESSOR-RELATED"/>
    <property type="match status" value="1"/>
</dbReference>
<feature type="DNA-binding region" description="H-T-H motif" evidence="3">
    <location>
        <begin position="32"/>
        <end position="51"/>
    </location>
</feature>
<evidence type="ECO:0000256" key="1">
    <source>
        <dbReference type="ARBA" id="ARBA00022491"/>
    </source>
</evidence>
<dbReference type="Pfam" id="PF14278">
    <property type="entry name" value="TetR_C_8"/>
    <property type="match status" value="1"/>
</dbReference>
<dbReference type="InterPro" id="IPR009057">
    <property type="entry name" value="Homeodomain-like_sf"/>
</dbReference>
<sequence length="192" mass="23424">MNKHDLRILKTKHNVHLVLTNLLKKKPLAQIKVTELCREANINRGTFYFHYREIGDVFKELFEEVMFDLRESYHEPYRHTEFLEVEKLDPKTVRIFHHIKKYEDFYRIIFSKEVSTAYYYMFFDEIRAICIEDRNVVYFGEPSDYLYSFSANAIIGLVIEWYRRDFQETADEMNIHLVNILKIYGNRRNEKE</sequence>
<keyword evidence="6" id="KW-1185">Reference proteome</keyword>
<dbReference type="InterPro" id="IPR001647">
    <property type="entry name" value="HTH_TetR"/>
</dbReference>
<evidence type="ECO:0000256" key="2">
    <source>
        <dbReference type="ARBA" id="ARBA00023125"/>
    </source>
</evidence>
<evidence type="ECO:0000313" key="6">
    <source>
        <dbReference type="Proteomes" id="UP000682111"/>
    </source>
</evidence>
<dbReference type="GO" id="GO:0003677">
    <property type="term" value="F:DNA binding"/>
    <property type="evidence" value="ECO:0007669"/>
    <property type="project" value="UniProtKB-UniRule"/>
</dbReference>
<name>A0A920BWC8_9BACI</name>
<organism evidence="5 6">
    <name type="scientific">Robertmurraya siralis</name>
    <dbReference type="NCBI Taxonomy" id="77777"/>
    <lineage>
        <taxon>Bacteria</taxon>
        <taxon>Bacillati</taxon>
        <taxon>Bacillota</taxon>
        <taxon>Bacilli</taxon>
        <taxon>Bacillales</taxon>
        <taxon>Bacillaceae</taxon>
        <taxon>Robertmurraya</taxon>
    </lineage>
</organism>